<accession>J7S656</accession>
<gene>
    <name evidence="2" type="ORF">FIBRA_09231</name>
</gene>
<organism evidence="2 3">
    <name type="scientific">Fibroporia radiculosa</name>
    <dbReference type="NCBI Taxonomy" id="599839"/>
    <lineage>
        <taxon>Eukaryota</taxon>
        <taxon>Fungi</taxon>
        <taxon>Dikarya</taxon>
        <taxon>Basidiomycota</taxon>
        <taxon>Agaricomycotina</taxon>
        <taxon>Agaricomycetes</taxon>
        <taxon>Polyporales</taxon>
        <taxon>Fibroporiaceae</taxon>
        <taxon>Fibroporia</taxon>
    </lineage>
</organism>
<keyword evidence="3" id="KW-1185">Reference proteome</keyword>
<evidence type="ECO:0000313" key="3">
    <source>
        <dbReference type="Proteomes" id="UP000006352"/>
    </source>
</evidence>
<evidence type="ECO:0000313" key="2">
    <source>
        <dbReference type="EMBL" id="CCM06919.1"/>
    </source>
</evidence>
<protein>
    <recommendedName>
        <fullName evidence="4">Zinc knuckle domain-containing protein</fullName>
    </recommendedName>
</protein>
<sequence>MEPLGKRAIPHLWRMPYQAGDGVACSDLADVLLPPQLRADGMEPVSVRVELAHTLTQLAIRAVPKYRDAKTKLEYSLLELEKELRDRNPKLAEHLKPFEQAPRARMVGVAGGSGTLVVTIADTKSGSTSTKMCALKIKLFSKWHSMAPCRPRPSLPLMLEVGPPCANLQGNPQTLRERRVVLKAEELPCPESHDRCPNCGTQGHRASYPKCSWAKHARNKKWHSENPLKVPAAKAAAVAATVTKRARAKGRAELAKGSRFEGLEIEGEASGIEMLPPDAPEHSIEEMYADEGTDGNAEAGPLGVVAQ</sequence>
<dbReference type="AlphaFoldDB" id="J7S656"/>
<dbReference type="OrthoDB" id="2997340at2759"/>
<dbReference type="GeneID" id="24101819"/>
<dbReference type="STRING" id="599839.J7S656"/>
<dbReference type="HOGENOM" id="CLU_906248_0_0_1"/>
<name>J7S656_9APHY</name>
<feature type="region of interest" description="Disordered" evidence="1">
    <location>
        <begin position="288"/>
        <end position="307"/>
    </location>
</feature>
<evidence type="ECO:0000256" key="1">
    <source>
        <dbReference type="SAM" id="MobiDB-lite"/>
    </source>
</evidence>
<reference evidence="2 3" key="1">
    <citation type="journal article" date="2012" name="Appl. Environ. Microbiol.">
        <title>Short-read sequencing for genomic analysis of the brown rot fungus Fibroporia radiculosa.</title>
        <authorList>
            <person name="Tang J.D."/>
            <person name="Perkins A.D."/>
            <person name="Sonstegard T.S."/>
            <person name="Schroeder S.G."/>
            <person name="Burgess S.C."/>
            <person name="Diehl S.V."/>
        </authorList>
    </citation>
    <scope>NUCLEOTIDE SEQUENCE [LARGE SCALE GENOMIC DNA]</scope>
    <source>
        <strain evidence="2 3">TFFH 294</strain>
    </source>
</reference>
<dbReference type="EMBL" id="HE797568">
    <property type="protein sequence ID" value="CCM06919.1"/>
    <property type="molecule type" value="Genomic_DNA"/>
</dbReference>
<dbReference type="Proteomes" id="UP000006352">
    <property type="component" value="Unassembled WGS sequence"/>
</dbReference>
<evidence type="ECO:0008006" key="4">
    <source>
        <dbReference type="Google" id="ProtNLM"/>
    </source>
</evidence>
<proteinExistence type="predicted"/>
<dbReference type="RefSeq" id="XP_012176940.1">
    <property type="nucleotide sequence ID" value="XM_012321550.1"/>
</dbReference>
<dbReference type="InParanoid" id="J7S656"/>